<sequence length="219" mass="24687">MEERRLTLDVNGRIHVPAGYRFTPTDNELLVYYLKRKVYNLPLPTNIIVEYDAVFDSSPLDLPGDPMEKRYFFTQRKINNITKIRRLSSGNGYWKASGKDKQILVSGTDLVVGVKKTLVFYDGRGSKTEWIMDELSLVGSITAPYLPKEQMVQVGDWVVCRLYQSCGDEMEFSYGEDAMSSPRSSGSTEISSVNPFDEEVASNQLILDDDKASSGVVRT</sequence>
<accession>A0ABD3U893</accession>
<evidence type="ECO:0000313" key="6">
    <source>
        <dbReference type="EMBL" id="KAL3845026.1"/>
    </source>
</evidence>
<dbReference type="Pfam" id="PF02365">
    <property type="entry name" value="NAM"/>
    <property type="match status" value="1"/>
</dbReference>
<evidence type="ECO:0000256" key="3">
    <source>
        <dbReference type="ARBA" id="ARBA00023163"/>
    </source>
</evidence>
<dbReference type="InterPro" id="IPR003441">
    <property type="entry name" value="NAC-dom"/>
</dbReference>
<dbReference type="PANTHER" id="PTHR31719">
    <property type="entry name" value="NAC TRANSCRIPTION FACTOR 56"/>
    <property type="match status" value="1"/>
</dbReference>
<evidence type="ECO:0000256" key="1">
    <source>
        <dbReference type="ARBA" id="ARBA00023015"/>
    </source>
</evidence>
<organism evidence="6 7">
    <name type="scientific">Penstemon smallii</name>
    <dbReference type="NCBI Taxonomy" id="265156"/>
    <lineage>
        <taxon>Eukaryota</taxon>
        <taxon>Viridiplantae</taxon>
        <taxon>Streptophyta</taxon>
        <taxon>Embryophyta</taxon>
        <taxon>Tracheophyta</taxon>
        <taxon>Spermatophyta</taxon>
        <taxon>Magnoliopsida</taxon>
        <taxon>eudicotyledons</taxon>
        <taxon>Gunneridae</taxon>
        <taxon>Pentapetalae</taxon>
        <taxon>asterids</taxon>
        <taxon>lamiids</taxon>
        <taxon>Lamiales</taxon>
        <taxon>Plantaginaceae</taxon>
        <taxon>Cheloneae</taxon>
        <taxon>Penstemon</taxon>
    </lineage>
</organism>
<reference evidence="6 7" key="1">
    <citation type="submission" date="2024-12" db="EMBL/GenBank/DDBJ databases">
        <title>The unique morphological basis and parallel evolutionary history of personate flowers in Penstemon.</title>
        <authorList>
            <person name="Depatie T.H."/>
            <person name="Wessinger C.A."/>
        </authorList>
    </citation>
    <scope>NUCLEOTIDE SEQUENCE [LARGE SCALE GENOMIC DNA]</scope>
    <source>
        <strain evidence="6">WTNN_2</strain>
        <tissue evidence="6">Leaf</tissue>
    </source>
</reference>
<keyword evidence="4" id="KW-0539">Nucleus</keyword>
<dbReference type="PROSITE" id="PS51005">
    <property type="entry name" value="NAC"/>
    <property type="match status" value="1"/>
</dbReference>
<comment type="caution">
    <text evidence="6">The sequence shown here is derived from an EMBL/GenBank/DDBJ whole genome shotgun (WGS) entry which is preliminary data.</text>
</comment>
<evidence type="ECO:0000313" key="7">
    <source>
        <dbReference type="Proteomes" id="UP001634393"/>
    </source>
</evidence>
<dbReference type="Proteomes" id="UP001634393">
    <property type="component" value="Unassembled WGS sequence"/>
</dbReference>
<dbReference type="AlphaFoldDB" id="A0ABD3U893"/>
<keyword evidence="2" id="KW-0238">DNA-binding</keyword>
<dbReference type="Gene3D" id="2.170.150.80">
    <property type="entry name" value="NAC domain"/>
    <property type="match status" value="1"/>
</dbReference>
<name>A0ABD3U893_9LAMI</name>
<evidence type="ECO:0000256" key="2">
    <source>
        <dbReference type="ARBA" id="ARBA00023125"/>
    </source>
</evidence>
<keyword evidence="7" id="KW-1185">Reference proteome</keyword>
<dbReference type="GO" id="GO:0003677">
    <property type="term" value="F:DNA binding"/>
    <property type="evidence" value="ECO:0007669"/>
    <property type="project" value="UniProtKB-KW"/>
</dbReference>
<proteinExistence type="predicted"/>
<protein>
    <recommendedName>
        <fullName evidence="5">NAC domain-containing protein</fullName>
    </recommendedName>
</protein>
<dbReference type="SUPFAM" id="SSF101941">
    <property type="entry name" value="NAC domain"/>
    <property type="match status" value="1"/>
</dbReference>
<evidence type="ECO:0000256" key="4">
    <source>
        <dbReference type="ARBA" id="ARBA00023242"/>
    </source>
</evidence>
<keyword evidence="1" id="KW-0805">Transcription regulation</keyword>
<keyword evidence="3" id="KW-0804">Transcription</keyword>
<dbReference type="InterPro" id="IPR036093">
    <property type="entry name" value="NAC_dom_sf"/>
</dbReference>
<evidence type="ECO:0000259" key="5">
    <source>
        <dbReference type="PROSITE" id="PS51005"/>
    </source>
</evidence>
<feature type="domain" description="NAC" evidence="5">
    <location>
        <begin position="16"/>
        <end position="165"/>
    </location>
</feature>
<dbReference type="EMBL" id="JBJXBP010000002">
    <property type="protein sequence ID" value="KAL3845026.1"/>
    <property type="molecule type" value="Genomic_DNA"/>
</dbReference>
<dbReference type="PANTHER" id="PTHR31719:SF130">
    <property type="entry name" value="NAC DOMAIN-CONTAINING PROTEIN 18"/>
    <property type="match status" value="1"/>
</dbReference>
<gene>
    <name evidence="6" type="ORF">ACJIZ3_002429</name>
</gene>